<gene>
    <name evidence="1" type="ORF">DSO57_1019388</name>
</gene>
<comment type="caution">
    <text evidence="1">The sequence shown here is derived from an EMBL/GenBank/DDBJ whole genome shotgun (WGS) entry which is preliminary data.</text>
</comment>
<proteinExistence type="predicted"/>
<evidence type="ECO:0000313" key="1">
    <source>
        <dbReference type="EMBL" id="KAJ9073168.1"/>
    </source>
</evidence>
<protein>
    <submittedName>
        <fullName evidence="1">Uncharacterized protein</fullName>
    </submittedName>
</protein>
<accession>A0ACC2TEY4</accession>
<evidence type="ECO:0000313" key="2">
    <source>
        <dbReference type="Proteomes" id="UP001165960"/>
    </source>
</evidence>
<dbReference type="EMBL" id="QTSX02002927">
    <property type="protein sequence ID" value="KAJ9073168.1"/>
    <property type="molecule type" value="Genomic_DNA"/>
</dbReference>
<dbReference type="Proteomes" id="UP001165960">
    <property type="component" value="Unassembled WGS sequence"/>
</dbReference>
<sequence length="113" mass="12357">MARLQAEVKALKATAATSVAPLPHTEEKDCCPGKEGEPWIKCATILAHLKQDINVVSHNYEALDSDLQEMSKLTKTMDAWFSPLIVQVKDLSIQIIVVCATAAVQQIQIDDAL</sequence>
<keyword evidence="2" id="KW-1185">Reference proteome</keyword>
<name>A0ACC2TEY4_9FUNG</name>
<organism evidence="1 2">
    <name type="scientific">Entomophthora muscae</name>
    <dbReference type="NCBI Taxonomy" id="34485"/>
    <lineage>
        <taxon>Eukaryota</taxon>
        <taxon>Fungi</taxon>
        <taxon>Fungi incertae sedis</taxon>
        <taxon>Zoopagomycota</taxon>
        <taxon>Entomophthoromycotina</taxon>
        <taxon>Entomophthoromycetes</taxon>
        <taxon>Entomophthorales</taxon>
        <taxon>Entomophthoraceae</taxon>
        <taxon>Entomophthora</taxon>
    </lineage>
</organism>
<reference evidence="1" key="1">
    <citation type="submission" date="2022-04" db="EMBL/GenBank/DDBJ databases">
        <title>Genome of the entomopathogenic fungus Entomophthora muscae.</title>
        <authorList>
            <person name="Elya C."/>
            <person name="Lovett B.R."/>
            <person name="Lee E."/>
            <person name="Macias A.M."/>
            <person name="Hajek A.E."/>
            <person name="De Bivort B.L."/>
            <person name="Kasson M.T."/>
            <person name="De Fine Licht H.H."/>
            <person name="Stajich J.E."/>
        </authorList>
    </citation>
    <scope>NUCLEOTIDE SEQUENCE</scope>
    <source>
        <strain evidence="1">Berkeley</strain>
    </source>
</reference>